<organism evidence="2 3">
    <name type="scientific">Tripterygium wilfordii</name>
    <name type="common">Thunder God vine</name>
    <dbReference type="NCBI Taxonomy" id="458696"/>
    <lineage>
        <taxon>Eukaryota</taxon>
        <taxon>Viridiplantae</taxon>
        <taxon>Streptophyta</taxon>
        <taxon>Embryophyta</taxon>
        <taxon>Tracheophyta</taxon>
        <taxon>Spermatophyta</taxon>
        <taxon>Magnoliopsida</taxon>
        <taxon>eudicotyledons</taxon>
        <taxon>Gunneridae</taxon>
        <taxon>Pentapetalae</taxon>
        <taxon>rosids</taxon>
        <taxon>fabids</taxon>
        <taxon>Celastrales</taxon>
        <taxon>Celastraceae</taxon>
        <taxon>Tripterygium</taxon>
    </lineage>
</organism>
<evidence type="ECO:0000313" key="3">
    <source>
        <dbReference type="Proteomes" id="UP000593562"/>
    </source>
</evidence>
<dbReference type="EMBL" id="JAAARO010000001">
    <property type="protein sequence ID" value="KAF5752166.1"/>
    <property type="molecule type" value="Genomic_DNA"/>
</dbReference>
<keyword evidence="1" id="KW-0812">Transmembrane</keyword>
<gene>
    <name evidence="2" type="ORF">HS088_TW01G00073</name>
</gene>
<name>A0A7J7E1J0_TRIWF</name>
<keyword evidence="1" id="KW-1133">Transmembrane helix</keyword>
<reference evidence="2 3" key="1">
    <citation type="journal article" date="2020" name="Nat. Commun.">
        <title>Genome of Tripterygium wilfordii and identification of cytochrome P450 involved in triptolide biosynthesis.</title>
        <authorList>
            <person name="Tu L."/>
            <person name="Su P."/>
            <person name="Zhang Z."/>
            <person name="Gao L."/>
            <person name="Wang J."/>
            <person name="Hu T."/>
            <person name="Zhou J."/>
            <person name="Zhang Y."/>
            <person name="Zhao Y."/>
            <person name="Liu Y."/>
            <person name="Song Y."/>
            <person name="Tong Y."/>
            <person name="Lu Y."/>
            <person name="Yang J."/>
            <person name="Xu C."/>
            <person name="Jia M."/>
            <person name="Peters R.J."/>
            <person name="Huang L."/>
            <person name="Gao W."/>
        </authorList>
    </citation>
    <scope>NUCLEOTIDE SEQUENCE [LARGE SCALE GENOMIC DNA]</scope>
    <source>
        <strain evidence="3">cv. XIE 37</strain>
        <tissue evidence="2">Leaf</tissue>
    </source>
</reference>
<proteinExistence type="predicted"/>
<keyword evidence="1" id="KW-0472">Membrane</keyword>
<accession>A0A7J7E1J0</accession>
<sequence length="109" mass="11980">MPSILASQGASSGQRTGPVMNVSAVGKEMFSMGEGNGHGSIQNLSQHLNTLPVENSMRVEAERVPDSNCQTSVFTEHFGQEDLMNAFLMQFLVHILLQIIWPVVFHNHS</sequence>
<dbReference type="Proteomes" id="UP000593562">
    <property type="component" value="Unassembled WGS sequence"/>
</dbReference>
<dbReference type="InParanoid" id="A0A7J7E1J0"/>
<protein>
    <submittedName>
        <fullName evidence="2">Uncharacterized protein</fullName>
    </submittedName>
</protein>
<feature type="transmembrane region" description="Helical" evidence="1">
    <location>
        <begin position="87"/>
        <end position="105"/>
    </location>
</feature>
<evidence type="ECO:0000256" key="1">
    <source>
        <dbReference type="SAM" id="Phobius"/>
    </source>
</evidence>
<evidence type="ECO:0000313" key="2">
    <source>
        <dbReference type="EMBL" id="KAF5752166.1"/>
    </source>
</evidence>
<dbReference type="AlphaFoldDB" id="A0A7J7E1J0"/>
<keyword evidence="3" id="KW-1185">Reference proteome</keyword>
<comment type="caution">
    <text evidence="2">The sequence shown here is derived from an EMBL/GenBank/DDBJ whole genome shotgun (WGS) entry which is preliminary data.</text>
</comment>